<proteinExistence type="inferred from homology"/>
<keyword evidence="5" id="KW-0597">Phosphoprotein</keyword>
<evidence type="ECO:0000256" key="8">
    <source>
        <dbReference type="ARBA" id="ARBA00023016"/>
    </source>
</evidence>
<gene>
    <name evidence="15" type="ORF">SAMN04488597_10971</name>
</gene>
<organism evidence="15 16">
    <name type="scientific">Halanaerobium congolense</name>
    <dbReference type="NCBI Taxonomy" id="54121"/>
    <lineage>
        <taxon>Bacteria</taxon>
        <taxon>Bacillati</taxon>
        <taxon>Bacillota</taxon>
        <taxon>Clostridia</taxon>
        <taxon>Halanaerobiales</taxon>
        <taxon>Halanaerobiaceae</taxon>
        <taxon>Halanaerobium</taxon>
    </lineage>
</organism>
<dbReference type="FunFam" id="3.30.420.40:FF:000071">
    <property type="entry name" value="Molecular chaperone DnaK"/>
    <property type="match status" value="1"/>
</dbReference>
<dbReference type="GO" id="GO:0005524">
    <property type="term" value="F:ATP binding"/>
    <property type="evidence" value="ECO:0007669"/>
    <property type="project" value="UniProtKB-KW"/>
</dbReference>
<evidence type="ECO:0000256" key="4">
    <source>
        <dbReference type="ARBA" id="ARBA00017249"/>
    </source>
</evidence>
<evidence type="ECO:0000256" key="2">
    <source>
        <dbReference type="ARBA" id="ARBA00007381"/>
    </source>
</evidence>
<name>A0A1G6MVA8_9FIRM</name>
<evidence type="ECO:0000256" key="6">
    <source>
        <dbReference type="ARBA" id="ARBA00022741"/>
    </source>
</evidence>
<dbReference type="PANTHER" id="PTHR19375">
    <property type="entry name" value="HEAT SHOCK PROTEIN 70KDA"/>
    <property type="match status" value="1"/>
</dbReference>
<comment type="similarity">
    <text evidence="2 13">Belongs to the heat shock protein 70 family.</text>
</comment>
<dbReference type="Gene3D" id="3.90.640.10">
    <property type="entry name" value="Actin, Chain A, domain 4"/>
    <property type="match status" value="1"/>
</dbReference>
<dbReference type="SUPFAM" id="SSF53067">
    <property type="entry name" value="Actin-like ATPase domain"/>
    <property type="match status" value="2"/>
</dbReference>
<dbReference type="PROSITE" id="PS01036">
    <property type="entry name" value="HSP70_3"/>
    <property type="match status" value="1"/>
</dbReference>
<evidence type="ECO:0000256" key="9">
    <source>
        <dbReference type="ARBA" id="ARBA00023186"/>
    </source>
</evidence>
<dbReference type="AlphaFoldDB" id="A0A1G6MVA8"/>
<dbReference type="CDD" id="cd24029">
    <property type="entry name" value="ASKHA_NBD_HSP70_DnaK_HscA_HscC"/>
    <property type="match status" value="1"/>
</dbReference>
<dbReference type="Gene3D" id="3.30.420.40">
    <property type="match status" value="2"/>
</dbReference>
<dbReference type="EMBL" id="FMYT01000009">
    <property type="protein sequence ID" value="SDC58905.1"/>
    <property type="molecule type" value="Genomic_DNA"/>
</dbReference>
<keyword evidence="8" id="KW-0346">Stress response</keyword>
<evidence type="ECO:0000256" key="11">
    <source>
        <dbReference type="ARBA" id="ARBA00030945"/>
    </source>
</evidence>
<evidence type="ECO:0000256" key="7">
    <source>
        <dbReference type="ARBA" id="ARBA00022840"/>
    </source>
</evidence>
<keyword evidence="9" id="KW-0143">Chaperone</keyword>
<dbReference type="PROSITE" id="PS00297">
    <property type="entry name" value="HSP70_1"/>
    <property type="match status" value="1"/>
</dbReference>
<evidence type="ECO:0000256" key="10">
    <source>
        <dbReference type="ARBA" id="ARBA00030019"/>
    </source>
</evidence>
<dbReference type="FunFam" id="3.90.640.10:FF:000003">
    <property type="entry name" value="Molecular chaperone DnaK"/>
    <property type="match status" value="1"/>
</dbReference>
<feature type="coiled-coil region" evidence="14">
    <location>
        <begin position="507"/>
        <end position="534"/>
    </location>
</feature>
<dbReference type="GO" id="GO:0140662">
    <property type="term" value="F:ATP-dependent protein folding chaperone"/>
    <property type="evidence" value="ECO:0007669"/>
    <property type="project" value="InterPro"/>
</dbReference>
<dbReference type="InterPro" id="IPR018181">
    <property type="entry name" value="Heat_shock_70_CS"/>
</dbReference>
<dbReference type="PRINTS" id="PR00301">
    <property type="entry name" value="HEATSHOCK70"/>
</dbReference>
<evidence type="ECO:0000256" key="12">
    <source>
        <dbReference type="ARBA" id="ARBA00033103"/>
    </source>
</evidence>
<protein>
    <recommendedName>
        <fullName evidence="3">Chaperone protein DnaK</fullName>
    </recommendedName>
    <alternativeName>
        <fullName evidence="4">Chaperone protein dnaK</fullName>
    </alternativeName>
    <alternativeName>
        <fullName evidence="12">HSP70</fullName>
    </alternativeName>
    <alternativeName>
        <fullName evidence="11">Heat shock 70 kDa protein</fullName>
    </alternativeName>
    <alternativeName>
        <fullName evidence="10">Heat shock protein 70</fullName>
    </alternativeName>
</protein>
<evidence type="ECO:0000313" key="15">
    <source>
        <dbReference type="EMBL" id="SDC58905.1"/>
    </source>
</evidence>
<sequence>MSKDRFRPVVGIDLGTTNSSLAAVIEGKAEVVTLMEENSPLLPSVVHIDQKGEVIVGSDAKSALVAMPERTIAEVKRKMGENEMLKIADQKLLPEEISALILKELKKYVDQIYGDEVEKEAVITVPAYFTDQQRQATKKAGELAGFVVERIINEPTAAAMAYGLDKLDDDHQFLVYDLGGGTFDVSVLELMGGILEVKASAGNKELGGSDFDRLLLDYFAEKIIEESGLDPRENLSACARLKEEAEKTKIKLSDQKQVQVSIPALMVKNNQPVAFEMEISRKEFIDLIDNLLKETLNSVKNVLEDAELLPDEIEQVILVGGSTRIPRVRELLRDFFDQEPQNEIDPDQAVAKGAAVQAGIKAGLLSDSGMIVTDVAPYSLGIEVLKDQGVLGFKPGGFESIIDRNTTIPTSKTKVFTTTFDNQEQVKIKIYQGEGDWVEENHYLGEFILDGIPAKRAGEEKIAVSLNYNINGILDVTARSLSTDKEMQLTVQDAVDRKSEESYQESLERLENFHKELAGMAENAENNLQKIEYNPDLSEDIEESELDDFAAEFADFKGLALEAENLKERAGELFVENENISRSEFKSMVKRLDQALESGEKDKLRQALEEVFEEILDLEMEE</sequence>
<evidence type="ECO:0000256" key="3">
    <source>
        <dbReference type="ARBA" id="ARBA00014415"/>
    </source>
</evidence>
<dbReference type="Proteomes" id="UP000324896">
    <property type="component" value="Unassembled WGS sequence"/>
</dbReference>
<dbReference type="InterPro" id="IPR043129">
    <property type="entry name" value="ATPase_NBD"/>
</dbReference>
<accession>A0A1G6MVA8</accession>
<keyword evidence="7 13" id="KW-0067">ATP-binding</keyword>
<dbReference type="SUPFAM" id="SSF100920">
    <property type="entry name" value="Heat shock protein 70kD (HSP70), peptide-binding domain"/>
    <property type="match status" value="1"/>
</dbReference>
<evidence type="ECO:0000256" key="14">
    <source>
        <dbReference type="SAM" id="Coils"/>
    </source>
</evidence>
<comment type="function">
    <text evidence="1">Acts as a chaperone.</text>
</comment>
<keyword evidence="14" id="KW-0175">Coiled coil</keyword>
<keyword evidence="6 13" id="KW-0547">Nucleotide-binding</keyword>
<dbReference type="Pfam" id="PF00012">
    <property type="entry name" value="HSP70"/>
    <property type="match status" value="2"/>
</dbReference>
<evidence type="ECO:0000313" key="16">
    <source>
        <dbReference type="Proteomes" id="UP000324896"/>
    </source>
</evidence>
<dbReference type="Gene3D" id="2.60.34.10">
    <property type="entry name" value="Substrate Binding Domain Of DNAk, Chain A, domain 1"/>
    <property type="match status" value="1"/>
</dbReference>
<dbReference type="InterPro" id="IPR013126">
    <property type="entry name" value="Hsp_70_fam"/>
</dbReference>
<reference evidence="15 16" key="1">
    <citation type="submission" date="2016-10" db="EMBL/GenBank/DDBJ databases">
        <authorList>
            <person name="Varghese N."/>
            <person name="Submissions S."/>
        </authorList>
    </citation>
    <scope>NUCLEOTIDE SEQUENCE [LARGE SCALE GENOMIC DNA]</scope>
    <source>
        <strain evidence="15 16">WG10</strain>
    </source>
</reference>
<dbReference type="PROSITE" id="PS00329">
    <property type="entry name" value="HSP70_2"/>
    <property type="match status" value="1"/>
</dbReference>
<evidence type="ECO:0000256" key="1">
    <source>
        <dbReference type="ARBA" id="ARBA00002290"/>
    </source>
</evidence>
<dbReference type="InterPro" id="IPR029047">
    <property type="entry name" value="HSP70_peptide-bd_sf"/>
</dbReference>
<dbReference type="RefSeq" id="WP_133506072.1">
    <property type="nucleotide sequence ID" value="NZ_FMYT01000009.1"/>
</dbReference>
<evidence type="ECO:0000256" key="5">
    <source>
        <dbReference type="ARBA" id="ARBA00022553"/>
    </source>
</evidence>
<evidence type="ECO:0000256" key="13">
    <source>
        <dbReference type="RuleBase" id="RU003322"/>
    </source>
</evidence>